<evidence type="ECO:0000256" key="1">
    <source>
        <dbReference type="SAM" id="MobiDB-lite"/>
    </source>
</evidence>
<evidence type="ECO:0000313" key="2">
    <source>
        <dbReference type="EMBL" id="KAF1973407.1"/>
    </source>
</evidence>
<organism evidence="2 3">
    <name type="scientific">Bimuria novae-zelandiae CBS 107.79</name>
    <dbReference type="NCBI Taxonomy" id="1447943"/>
    <lineage>
        <taxon>Eukaryota</taxon>
        <taxon>Fungi</taxon>
        <taxon>Dikarya</taxon>
        <taxon>Ascomycota</taxon>
        <taxon>Pezizomycotina</taxon>
        <taxon>Dothideomycetes</taxon>
        <taxon>Pleosporomycetidae</taxon>
        <taxon>Pleosporales</taxon>
        <taxon>Massarineae</taxon>
        <taxon>Didymosphaeriaceae</taxon>
        <taxon>Bimuria</taxon>
    </lineage>
</organism>
<dbReference type="AlphaFoldDB" id="A0A6A5VJ65"/>
<proteinExistence type="predicted"/>
<protein>
    <submittedName>
        <fullName evidence="2">Uncharacterized protein</fullName>
    </submittedName>
</protein>
<accession>A0A6A5VJ65</accession>
<dbReference type="EMBL" id="ML976681">
    <property type="protein sequence ID" value="KAF1973407.1"/>
    <property type="molecule type" value="Genomic_DNA"/>
</dbReference>
<gene>
    <name evidence="2" type="ORF">BU23DRAFT_137860</name>
</gene>
<sequence length="233" mass="26440">MSLSKCQPKRTWKKFVQCRCGFGQSAQQTKPVDSITLVRPQETMEQSHILRKPHSSEHPAHHSSPAVVPELAHLTARGQNPPHKPRLAFLHRQVVKEEDPHRALTPSLAARKMFGKKVAGNSQHPSNDDEHNNEPEAVYMPRSHELIMTQSRNHLKIVPKSPLSPLNDCSSAPENQVRRRPARLQMSSVTEAQLWIESFAKFPSLLTTGQTPPPNRTIQPVTRSCKWYAIRHH</sequence>
<reference evidence="2" key="1">
    <citation type="journal article" date="2020" name="Stud. Mycol.">
        <title>101 Dothideomycetes genomes: a test case for predicting lifestyles and emergence of pathogens.</title>
        <authorList>
            <person name="Haridas S."/>
            <person name="Albert R."/>
            <person name="Binder M."/>
            <person name="Bloem J."/>
            <person name="Labutti K."/>
            <person name="Salamov A."/>
            <person name="Andreopoulos B."/>
            <person name="Baker S."/>
            <person name="Barry K."/>
            <person name="Bills G."/>
            <person name="Bluhm B."/>
            <person name="Cannon C."/>
            <person name="Castanera R."/>
            <person name="Culley D."/>
            <person name="Daum C."/>
            <person name="Ezra D."/>
            <person name="Gonzalez J."/>
            <person name="Henrissat B."/>
            <person name="Kuo A."/>
            <person name="Liang C."/>
            <person name="Lipzen A."/>
            <person name="Lutzoni F."/>
            <person name="Magnuson J."/>
            <person name="Mondo S."/>
            <person name="Nolan M."/>
            <person name="Ohm R."/>
            <person name="Pangilinan J."/>
            <person name="Park H.-J."/>
            <person name="Ramirez L."/>
            <person name="Alfaro M."/>
            <person name="Sun H."/>
            <person name="Tritt A."/>
            <person name="Yoshinaga Y."/>
            <person name="Zwiers L.-H."/>
            <person name="Turgeon B."/>
            <person name="Goodwin S."/>
            <person name="Spatafora J."/>
            <person name="Crous P."/>
            <person name="Grigoriev I."/>
        </authorList>
    </citation>
    <scope>NUCLEOTIDE SEQUENCE</scope>
    <source>
        <strain evidence="2">CBS 107.79</strain>
    </source>
</reference>
<dbReference type="Proteomes" id="UP000800036">
    <property type="component" value="Unassembled WGS sequence"/>
</dbReference>
<keyword evidence="3" id="KW-1185">Reference proteome</keyword>
<feature type="region of interest" description="Disordered" evidence="1">
    <location>
        <begin position="160"/>
        <end position="179"/>
    </location>
</feature>
<name>A0A6A5VJ65_9PLEO</name>
<evidence type="ECO:0000313" key="3">
    <source>
        <dbReference type="Proteomes" id="UP000800036"/>
    </source>
</evidence>